<name>A0A9J6AU26_SOLCO</name>
<sequence>MNFFVTQNFDMPFAKKFLGCLLRPSIWSQLVPMAKPTHFKVKASLKRGDLEFRRDICGKFSWTSVKTLAMEPVGLLAKPAHFQGQMSQE</sequence>
<evidence type="ECO:0000313" key="2">
    <source>
        <dbReference type="Proteomes" id="UP000824120"/>
    </source>
</evidence>
<dbReference type="AlphaFoldDB" id="A0A9J6AU26"/>
<protein>
    <submittedName>
        <fullName evidence="1">Uncharacterized protein</fullName>
    </submittedName>
</protein>
<dbReference type="EMBL" id="JACXVP010000002">
    <property type="protein sequence ID" value="KAG5627722.1"/>
    <property type="molecule type" value="Genomic_DNA"/>
</dbReference>
<comment type="caution">
    <text evidence="1">The sequence shown here is derived from an EMBL/GenBank/DDBJ whole genome shotgun (WGS) entry which is preliminary data.</text>
</comment>
<organism evidence="1 2">
    <name type="scientific">Solanum commersonii</name>
    <name type="common">Commerson's wild potato</name>
    <name type="synonym">Commerson's nightshade</name>
    <dbReference type="NCBI Taxonomy" id="4109"/>
    <lineage>
        <taxon>Eukaryota</taxon>
        <taxon>Viridiplantae</taxon>
        <taxon>Streptophyta</taxon>
        <taxon>Embryophyta</taxon>
        <taxon>Tracheophyta</taxon>
        <taxon>Spermatophyta</taxon>
        <taxon>Magnoliopsida</taxon>
        <taxon>eudicotyledons</taxon>
        <taxon>Gunneridae</taxon>
        <taxon>Pentapetalae</taxon>
        <taxon>asterids</taxon>
        <taxon>lamiids</taxon>
        <taxon>Solanales</taxon>
        <taxon>Solanaceae</taxon>
        <taxon>Solanoideae</taxon>
        <taxon>Solaneae</taxon>
        <taxon>Solanum</taxon>
    </lineage>
</organism>
<keyword evidence="2" id="KW-1185">Reference proteome</keyword>
<accession>A0A9J6AU26</accession>
<evidence type="ECO:0000313" key="1">
    <source>
        <dbReference type="EMBL" id="KAG5627722.1"/>
    </source>
</evidence>
<proteinExistence type="predicted"/>
<reference evidence="1 2" key="1">
    <citation type="submission" date="2020-09" db="EMBL/GenBank/DDBJ databases">
        <title>De no assembly of potato wild relative species, Solanum commersonii.</title>
        <authorList>
            <person name="Cho K."/>
        </authorList>
    </citation>
    <scope>NUCLEOTIDE SEQUENCE [LARGE SCALE GENOMIC DNA]</scope>
    <source>
        <strain evidence="1">LZ3.2</strain>
        <tissue evidence="1">Leaf</tissue>
    </source>
</reference>
<gene>
    <name evidence="1" type="ORF">H5410_012940</name>
</gene>
<dbReference type="Proteomes" id="UP000824120">
    <property type="component" value="Chromosome 2"/>
</dbReference>